<protein>
    <submittedName>
        <fullName evidence="3 4">Uncharacterized protein</fullName>
    </submittedName>
</protein>
<evidence type="ECO:0000313" key="2">
    <source>
        <dbReference type="Proteomes" id="UP001652663"/>
    </source>
</evidence>
<evidence type="ECO:0000313" key="6">
    <source>
        <dbReference type="RefSeq" id="XP_070641648.1"/>
    </source>
</evidence>
<reference evidence="3 4" key="1">
    <citation type="submission" date="2025-05" db="UniProtKB">
        <authorList>
            <consortium name="RefSeq"/>
        </authorList>
    </citation>
    <scope>IDENTIFICATION</scope>
    <source>
        <tissue evidence="3 4">Blood</tissue>
    </source>
</reference>
<evidence type="ECO:0000313" key="3">
    <source>
        <dbReference type="RefSeq" id="XP_070641645.1"/>
    </source>
</evidence>
<evidence type="ECO:0000313" key="5">
    <source>
        <dbReference type="RefSeq" id="XP_070641647.1"/>
    </source>
</evidence>
<gene>
    <name evidence="3 4 5 6 7 8 9 10" type="primary">LOC109578790</name>
</gene>
<dbReference type="RefSeq" id="XP_070641646.1">
    <property type="nucleotide sequence ID" value="XM_070785545.1"/>
</dbReference>
<dbReference type="GeneID" id="109578790"/>
<evidence type="ECO:0000313" key="10">
    <source>
        <dbReference type="RefSeq" id="XP_070641652.1"/>
    </source>
</evidence>
<evidence type="ECO:0000313" key="8">
    <source>
        <dbReference type="RefSeq" id="XP_070641650.1"/>
    </source>
</evidence>
<organism evidence="2 10">
    <name type="scientific">Bos indicus</name>
    <name type="common">Zebu</name>
    <dbReference type="NCBI Taxonomy" id="9915"/>
    <lineage>
        <taxon>Eukaryota</taxon>
        <taxon>Metazoa</taxon>
        <taxon>Chordata</taxon>
        <taxon>Craniata</taxon>
        <taxon>Vertebrata</taxon>
        <taxon>Euteleostomi</taxon>
        <taxon>Mammalia</taxon>
        <taxon>Eutheria</taxon>
        <taxon>Laurasiatheria</taxon>
        <taxon>Artiodactyla</taxon>
        <taxon>Ruminantia</taxon>
        <taxon>Pecora</taxon>
        <taxon>Bovidae</taxon>
        <taxon>Bovinae</taxon>
        <taxon>Bos</taxon>
    </lineage>
</organism>
<dbReference type="RefSeq" id="XP_070641645.1">
    <property type="nucleotide sequence ID" value="XM_070785544.1"/>
</dbReference>
<evidence type="ECO:0000313" key="4">
    <source>
        <dbReference type="RefSeq" id="XP_070641646.1"/>
    </source>
</evidence>
<dbReference type="RefSeq" id="XP_070641650.1">
    <property type="nucleotide sequence ID" value="XM_070785549.1"/>
</dbReference>
<evidence type="ECO:0000313" key="7">
    <source>
        <dbReference type="RefSeq" id="XP_070641649.1"/>
    </source>
</evidence>
<evidence type="ECO:0000313" key="9">
    <source>
        <dbReference type="RefSeq" id="XP_070641651.1"/>
    </source>
</evidence>
<sequence length="164" mass="17656">MSKETCQAPMERDPLSHEEDLAKVIDLQEVIDKQEQSQMEERLAALFAHVTEGGPGHGQEGPPQVRGREQETAAGCSRSESGDVCGARSLGEMGACCVDSAEAACLAIFSGFLRFRSLKGCVTVIPAVRQVKWHLLTLRSSGPSCVTMWNHDVSGGRVCGCHDL</sequence>
<keyword evidence="2" id="KW-1185">Reference proteome</keyword>
<proteinExistence type="predicted"/>
<dbReference type="RefSeq" id="XP_070641651.1">
    <property type="nucleotide sequence ID" value="XM_070785550.1"/>
</dbReference>
<dbReference type="RefSeq" id="XP_070641649.1">
    <property type="nucleotide sequence ID" value="XM_070785548.1"/>
</dbReference>
<dbReference type="RefSeq" id="XP_070641648.1">
    <property type="nucleotide sequence ID" value="XM_070785547.1"/>
</dbReference>
<dbReference type="Proteomes" id="UP001652663">
    <property type="component" value="Unplaced"/>
</dbReference>
<feature type="region of interest" description="Disordered" evidence="1">
    <location>
        <begin position="51"/>
        <end position="74"/>
    </location>
</feature>
<evidence type="ECO:0000256" key="1">
    <source>
        <dbReference type="SAM" id="MobiDB-lite"/>
    </source>
</evidence>
<name>A0ABM4S1H1_BOSIN</name>
<dbReference type="RefSeq" id="XP_070641652.1">
    <property type="nucleotide sequence ID" value="XM_070785551.1"/>
</dbReference>
<dbReference type="RefSeq" id="XP_070641647.1">
    <property type="nucleotide sequence ID" value="XM_070785546.1"/>
</dbReference>
<accession>A0ABM4S1H1</accession>